<gene>
    <name evidence="2" type="ORF">A3D77_02855</name>
</gene>
<keyword evidence="1" id="KW-1133">Transmembrane helix</keyword>
<name>A0A1F5ZT08_9BACT</name>
<evidence type="ECO:0008006" key="4">
    <source>
        <dbReference type="Google" id="ProtNLM"/>
    </source>
</evidence>
<evidence type="ECO:0000313" key="2">
    <source>
        <dbReference type="EMBL" id="OGG15610.1"/>
    </source>
</evidence>
<keyword evidence="1" id="KW-0812">Transmembrane</keyword>
<organism evidence="2 3">
    <name type="scientific">Candidatus Gottesmanbacteria bacterium RIFCSPHIGHO2_02_FULL_39_11</name>
    <dbReference type="NCBI Taxonomy" id="1798382"/>
    <lineage>
        <taxon>Bacteria</taxon>
        <taxon>Candidatus Gottesmaniibacteriota</taxon>
    </lineage>
</organism>
<comment type="caution">
    <text evidence="2">The sequence shown here is derived from an EMBL/GenBank/DDBJ whole genome shotgun (WGS) entry which is preliminary data.</text>
</comment>
<protein>
    <recommendedName>
        <fullName evidence="4">PilN domain-containing protein</fullName>
    </recommendedName>
</protein>
<evidence type="ECO:0000313" key="3">
    <source>
        <dbReference type="Proteomes" id="UP000176923"/>
    </source>
</evidence>
<dbReference type="STRING" id="1798382.A3D77_02855"/>
<keyword evidence="1" id="KW-0472">Membrane</keyword>
<reference evidence="2 3" key="1">
    <citation type="journal article" date="2016" name="Nat. Commun.">
        <title>Thousands of microbial genomes shed light on interconnected biogeochemical processes in an aquifer system.</title>
        <authorList>
            <person name="Anantharaman K."/>
            <person name="Brown C.T."/>
            <person name="Hug L.A."/>
            <person name="Sharon I."/>
            <person name="Castelle C.J."/>
            <person name="Probst A.J."/>
            <person name="Thomas B.C."/>
            <person name="Singh A."/>
            <person name="Wilkins M.J."/>
            <person name="Karaoz U."/>
            <person name="Brodie E.L."/>
            <person name="Williams K.H."/>
            <person name="Hubbard S.S."/>
            <person name="Banfield J.F."/>
        </authorList>
    </citation>
    <scope>NUCLEOTIDE SEQUENCE [LARGE SCALE GENOMIC DNA]</scope>
</reference>
<sequence length="185" mass="20730">MSKRSINLVLPLKPEPPLLKKMRLYLPIASGVITFIFVIIFISTLIFLRIRNDQYESMLAQSQLLESQITAQKEEEGLYVLTYRMLGTIEKILSKTTTFSKLTSDISVFNSTPLILTGFSLSSKGDANLTIHADNADALSQLIDILSKADDEKKYANIIASNVIRNEEGLYTVTLTFKPNPDLLK</sequence>
<feature type="transmembrane region" description="Helical" evidence="1">
    <location>
        <begin position="24"/>
        <end position="48"/>
    </location>
</feature>
<dbReference type="Proteomes" id="UP000176923">
    <property type="component" value="Unassembled WGS sequence"/>
</dbReference>
<proteinExistence type="predicted"/>
<accession>A0A1F5ZT08</accession>
<evidence type="ECO:0000256" key="1">
    <source>
        <dbReference type="SAM" id="Phobius"/>
    </source>
</evidence>
<dbReference type="AlphaFoldDB" id="A0A1F5ZT08"/>
<dbReference type="EMBL" id="MFJL01000022">
    <property type="protein sequence ID" value="OGG15610.1"/>
    <property type="molecule type" value="Genomic_DNA"/>
</dbReference>